<name>A0A4U0UKZ6_9PEZI</name>
<sequence length="675" mass="74622">MRETHTAPTHNGDGATGSHHGDCQPDHTTAEDVAKLQSQFSPSYKSSTTRRKPLLLLALPQELQDIIFDFAYPQMSADYIHVSDWKSREARRWREARRDYTKKPFPGPFVDDFLISKAFFVAAAKAWAGNQNFDMRMSFCQGSDRRMQGIVPAFARTVEIDRYDFYLVTSECISLRSLTIAADERMFWCLEDEVLVWEDELSEEHFEQVVEANFYKPDRLSENLTMRVTVGCLKSIKVETNPVWERNVAKLEAYLRKRQTSGKAKPATLGWEDDSTSRPSTRKIYHNSAVQFDPVDRKSSDISENEKSHNDEVPRELFEALLAIVAIRRRKRTWSDRKSARSHHLQCLSIQPEDSTVVQRLEQSDGKQRLIKAVGTLGRRHKQTIAVPVLLIVEPTSVVPAKQSDDQPSGNALPLSHSPTISDNPRSESGRGKDKCGQNSDTGSVGNISFVERVVAVSPVQLDDNSESSSPPSSPIPTVEVAPKAEGTTPHGTSLEVGTLSIRGVNRTLALVGTPESNSGSNKAVQNDETGSIEHDSKGGLANPTPQHTRVLDDGEVPETVDCLSAIFRSQGQDSLASVRDTKLRSTSPRSHAKSLAGQASHCKIGWKSLLLGVLDAILYAGLAVSAMLVVLVVSATTLPALRCWATLLSEFTGWDVYKMMGEDLDGVWATACYA</sequence>
<dbReference type="STRING" id="329885.A0A4U0UKZ6"/>
<keyword evidence="2" id="KW-0472">Membrane</keyword>
<keyword evidence="2" id="KW-1133">Transmembrane helix</keyword>
<evidence type="ECO:0000256" key="1">
    <source>
        <dbReference type="SAM" id="MobiDB-lite"/>
    </source>
</evidence>
<evidence type="ECO:0000313" key="3">
    <source>
        <dbReference type="EMBL" id="TKA36411.1"/>
    </source>
</evidence>
<proteinExistence type="predicted"/>
<reference evidence="3 4" key="1">
    <citation type="submission" date="2017-03" db="EMBL/GenBank/DDBJ databases">
        <title>Genomes of endolithic fungi from Antarctica.</title>
        <authorList>
            <person name="Coleine C."/>
            <person name="Masonjones S."/>
            <person name="Stajich J.E."/>
        </authorList>
    </citation>
    <scope>NUCLEOTIDE SEQUENCE [LARGE SCALE GENOMIC DNA]</scope>
    <source>
        <strain evidence="3 4">CCFEE 5311</strain>
    </source>
</reference>
<feature type="region of interest" description="Disordered" evidence="1">
    <location>
        <begin position="1"/>
        <end position="27"/>
    </location>
</feature>
<dbReference type="EMBL" id="NAJP01000060">
    <property type="protein sequence ID" value="TKA36411.1"/>
    <property type="molecule type" value="Genomic_DNA"/>
</dbReference>
<accession>A0A4U0UKZ6</accession>
<gene>
    <name evidence="3" type="ORF">B0A54_12425</name>
</gene>
<feature type="region of interest" description="Disordered" evidence="1">
    <location>
        <begin position="265"/>
        <end position="289"/>
    </location>
</feature>
<feature type="compositionally biased region" description="Polar residues" evidence="1">
    <location>
        <begin position="437"/>
        <end position="447"/>
    </location>
</feature>
<feature type="region of interest" description="Disordered" evidence="1">
    <location>
        <begin position="512"/>
        <end position="552"/>
    </location>
</feature>
<dbReference type="OrthoDB" id="3834359at2759"/>
<feature type="transmembrane region" description="Helical" evidence="2">
    <location>
        <begin position="610"/>
        <end position="634"/>
    </location>
</feature>
<evidence type="ECO:0000313" key="4">
    <source>
        <dbReference type="Proteomes" id="UP000310066"/>
    </source>
</evidence>
<evidence type="ECO:0000256" key="2">
    <source>
        <dbReference type="SAM" id="Phobius"/>
    </source>
</evidence>
<organism evidence="3 4">
    <name type="scientific">Friedmanniomyces endolithicus</name>
    <dbReference type="NCBI Taxonomy" id="329885"/>
    <lineage>
        <taxon>Eukaryota</taxon>
        <taxon>Fungi</taxon>
        <taxon>Dikarya</taxon>
        <taxon>Ascomycota</taxon>
        <taxon>Pezizomycotina</taxon>
        <taxon>Dothideomycetes</taxon>
        <taxon>Dothideomycetidae</taxon>
        <taxon>Mycosphaerellales</taxon>
        <taxon>Teratosphaeriaceae</taxon>
        <taxon>Friedmanniomyces</taxon>
    </lineage>
</organism>
<feature type="region of interest" description="Disordered" evidence="1">
    <location>
        <begin position="461"/>
        <end position="495"/>
    </location>
</feature>
<dbReference type="Proteomes" id="UP000310066">
    <property type="component" value="Unassembled WGS sequence"/>
</dbReference>
<feature type="compositionally biased region" description="Basic and acidic residues" evidence="1">
    <location>
        <begin position="425"/>
        <end position="436"/>
    </location>
</feature>
<feature type="region of interest" description="Disordered" evidence="1">
    <location>
        <begin position="400"/>
        <end position="447"/>
    </location>
</feature>
<feature type="compositionally biased region" description="Polar residues" evidence="1">
    <location>
        <begin position="515"/>
        <end position="530"/>
    </location>
</feature>
<keyword evidence="2" id="KW-0812">Transmembrane</keyword>
<comment type="caution">
    <text evidence="3">The sequence shown here is derived from an EMBL/GenBank/DDBJ whole genome shotgun (WGS) entry which is preliminary data.</text>
</comment>
<dbReference type="AlphaFoldDB" id="A0A4U0UKZ6"/>
<protein>
    <submittedName>
        <fullName evidence="3">Uncharacterized protein</fullName>
    </submittedName>
</protein>